<dbReference type="PROSITE" id="PS01085">
    <property type="entry name" value="RIBUL_P_3_EPIMER_1"/>
    <property type="match status" value="1"/>
</dbReference>
<comment type="similarity">
    <text evidence="6 10 11">Belongs to the ribulose-phosphate 3-epimerase family.</text>
</comment>
<dbReference type="RefSeq" id="WP_130153490.1">
    <property type="nucleotide sequence ID" value="NZ_SCFB01000004.1"/>
</dbReference>
<keyword evidence="13" id="KW-0464">Manganese</keyword>
<comment type="catalytic activity">
    <reaction evidence="1 10 11">
        <text>D-ribulose 5-phosphate = D-xylulose 5-phosphate</text>
        <dbReference type="Rhea" id="RHEA:13677"/>
        <dbReference type="ChEBI" id="CHEBI:57737"/>
        <dbReference type="ChEBI" id="CHEBI:58121"/>
        <dbReference type="EC" id="5.1.3.1"/>
    </reaction>
</comment>
<dbReference type="Proteomes" id="UP000293550">
    <property type="component" value="Unassembled WGS sequence"/>
</dbReference>
<evidence type="ECO:0000256" key="9">
    <source>
        <dbReference type="ARBA" id="ARBA00023235"/>
    </source>
</evidence>
<dbReference type="CDD" id="cd00429">
    <property type="entry name" value="RPE"/>
    <property type="match status" value="1"/>
</dbReference>
<evidence type="ECO:0000256" key="12">
    <source>
        <dbReference type="PIRSR" id="PIRSR001461-1"/>
    </source>
</evidence>
<dbReference type="FunFam" id="3.20.20.70:FF:000004">
    <property type="entry name" value="Ribulose-phosphate 3-epimerase"/>
    <property type="match status" value="1"/>
</dbReference>
<evidence type="ECO:0000256" key="1">
    <source>
        <dbReference type="ARBA" id="ARBA00001782"/>
    </source>
</evidence>
<evidence type="ECO:0000256" key="6">
    <source>
        <dbReference type="ARBA" id="ARBA00009541"/>
    </source>
</evidence>
<feature type="binding site" evidence="10 14">
    <location>
        <position position="69"/>
    </location>
    <ligand>
        <name>substrate</name>
    </ligand>
</feature>
<evidence type="ECO:0000256" key="3">
    <source>
        <dbReference type="ARBA" id="ARBA00001941"/>
    </source>
</evidence>
<dbReference type="GO" id="GO:0019323">
    <property type="term" value="P:pentose catabolic process"/>
    <property type="evidence" value="ECO:0007669"/>
    <property type="project" value="UniProtKB-UniRule"/>
</dbReference>
<gene>
    <name evidence="10 15" type="primary">rpe</name>
    <name evidence="15" type="ORF">EQU50_01980</name>
</gene>
<protein>
    <recommendedName>
        <fullName evidence="7 10">Ribulose-phosphate 3-epimerase</fullName>
        <ecNumber evidence="7 10">5.1.3.1</ecNumber>
    </recommendedName>
</protein>
<evidence type="ECO:0000256" key="14">
    <source>
        <dbReference type="PIRSR" id="PIRSR001461-3"/>
    </source>
</evidence>
<dbReference type="Gene3D" id="3.20.20.70">
    <property type="entry name" value="Aldolase class I"/>
    <property type="match status" value="1"/>
</dbReference>
<keyword evidence="13" id="KW-0170">Cobalt</keyword>
<evidence type="ECO:0000256" key="7">
    <source>
        <dbReference type="ARBA" id="ARBA00013188"/>
    </source>
</evidence>
<feature type="binding site" evidence="10 14">
    <location>
        <begin position="200"/>
        <end position="201"/>
    </location>
    <ligand>
        <name>substrate</name>
    </ligand>
</feature>
<feature type="binding site" evidence="10 13">
    <location>
        <position position="69"/>
    </location>
    <ligand>
        <name>a divalent metal cation</name>
        <dbReference type="ChEBI" id="CHEBI:60240"/>
    </ligand>
</feature>
<feature type="binding site" evidence="10 13">
    <location>
        <position position="38"/>
    </location>
    <ligand>
        <name>a divalent metal cation</name>
        <dbReference type="ChEBI" id="CHEBI:60240"/>
    </ligand>
</feature>
<dbReference type="GO" id="GO:0006098">
    <property type="term" value="P:pentose-phosphate shunt"/>
    <property type="evidence" value="ECO:0007669"/>
    <property type="project" value="UniProtKB-UniRule"/>
</dbReference>
<comment type="cofactor">
    <cofactor evidence="3">
        <name>Co(2+)</name>
        <dbReference type="ChEBI" id="CHEBI:48828"/>
    </cofactor>
</comment>
<evidence type="ECO:0000256" key="13">
    <source>
        <dbReference type="PIRSR" id="PIRSR001461-2"/>
    </source>
</evidence>
<dbReference type="NCBIfam" id="NF004076">
    <property type="entry name" value="PRK05581.1-4"/>
    <property type="match status" value="1"/>
</dbReference>
<keyword evidence="8 10" id="KW-0479">Metal-binding</keyword>
<comment type="pathway">
    <text evidence="10">Carbohydrate degradation.</text>
</comment>
<dbReference type="GO" id="GO:0005737">
    <property type="term" value="C:cytoplasm"/>
    <property type="evidence" value="ECO:0007669"/>
    <property type="project" value="UniProtKB-ARBA"/>
</dbReference>
<evidence type="ECO:0000313" key="15">
    <source>
        <dbReference type="EMBL" id="RZI46382.1"/>
    </source>
</evidence>
<comment type="cofactor">
    <cofactor evidence="5">
        <name>Fe(2+)</name>
        <dbReference type="ChEBI" id="CHEBI:29033"/>
    </cofactor>
</comment>
<dbReference type="GO" id="GO:0004750">
    <property type="term" value="F:D-ribulose-phosphate 3-epimerase activity"/>
    <property type="evidence" value="ECO:0007669"/>
    <property type="project" value="UniProtKB-UniRule"/>
</dbReference>
<sequence>MSTFLPLVAPSLLSANFLHLQSDIDHVTKAGADWLHIDVMDGHYVPNLSFGPEWVRQIRKATSLPIDVHLMVSCVDKCIDDFAAAGANHLTIHPEAVYHPHGCLQKIKQLGLKAGIALNPGTGLEVLYPLLDQVDLILVMTVNPGFGGQKFLPEMMVKIRALRAFLDKEKPDISIVVDGGLNDQSAPLVVEAGAQVLVAGSYLFSDSSETLADRVQKLRGFHGK</sequence>
<comment type="caution">
    <text evidence="15">The sequence shown here is derived from an EMBL/GenBank/DDBJ whole genome shotgun (WGS) entry which is preliminary data.</text>
</comment>
<feature type="binding site" evidence="10 14">
    <location>
        <begin position="145"/>
        <end position="148"/>
    </location>
    <ligand>
        <name>substrate</name>
    </ligand>
</feature>
<feature type="binding site" evidence="10 14">
    <location>
        <position position="11"/>
    </location>
    <ligand>
        <name>substrate</name>
    </ligand>
</feature>
<dbReference type="PIRSF" id="PIRSF001461">
    <property type="entry name" value="RPE"/>
    <property type="match status" value="1"/>
</dbReference>
<dbReference type="PANTHER" id="PTHR11749">
    <property type="entry name" value="RIBULOSE-5-PHOSPHATE-3-EPIMERASE"/>
    <property type="match status" value="1"/>
</dbReference>
<feature type="binding site" evidence="10">
    <location>
        <begin position="178"/>
        <end position="180"/>
    </location>
    <ligand>
        <name>substrate</name>
    </ligand>
</feature>
<comment type="cofactor">
    <cofactor evidence="2">
        <name>Mn(2+)</name>
        <dbReference type="ChEBI" id="CHEBI:29035"/>
    </cofactor>
</comment>
<organism evidence="15 16">
    <name type="scientific">Candidatus Finniella inopinata</name>
    <dbReference type="NCBI Taxonomy" id="1696036"/>
    <lineage>
        <taxon>Bacteria</taxon>
        <taxon>Pseudomonadati</taxon>
        <taxon>Pseudomonadota</taxon>
        <taxon>Alphaproteobacteria</taxon>
        <taxon>Holosporales</taxon>
        <taxon>Candidatus Paracaedibacteraceae</taxon>
        <taxon>Candidatus Finniella</taxon>
    </lineage>
</organism>
<dbReference type="EC" id="5.1.3.1" evidence="7 10"/>
<feature type="binding site" evidence="10 13">
    <location>
        <position position="36"/>
    </location>
    <ligand>
        <name>a divalent metal cation</name>
        <dbReference type="ChEBI" id="CHEBI:60240"/>
    </ligand>
</feature>
<dbReference type="InterPro" id="IPR011060">
    <property type="entry name" value="RibuloseP-bd_barrel"/>
</dbReference>
<evidence type="ECO:0000256" key="4">
    <source>
        <dbReference type="ARBA" id="ARBA00001947"/>
    </source>
</evidence>
<feature type="binding site" evidence="14">
    <location>
        <position position="180"/>
    </location>
    <ligand>
        <name>substrate</name>
    </ligand>
</feature>
<evidence type="ECO:0000256" key="5">
    <source>
        <dbReference type="ARBA" id="ARBA00001954"/>
    </source>
</evidence>
<dbReference type="PROSITE" id="PS01086">
    <property type="entry name" value="RIBUL_P_3_EPIMER_2"/>
    <property type="match status" value="1"/>
</dbReference>
<proteinExistence type="inferred from homology"/>
<dbReference type="InterPro" id="IPR000056">
    <property type="entry name" value="Ribul_P_3_epim-like"/>
</dbReference>
<dbReference type="OrthoDB" id="1645589at2"/>
<dbReference type="NCBIfam" id="TIGR01163">
    <property type="entry name" value="rpe"/>
    <property type="match status" value="1"/>
</dbReference>
<evidence type="ECO:0000256" key="2">
    <source>
        <dbReference type="ARBA" id="ARBA00001936"/>
    </source>
</evidence>
<comment type="function">
    <text evidence="10">Catalyzes the reversible epimerization of D-ribulose 5-phosphate to D-xylulose 5-phosphate.</text>
</comment>
<reference evidence="15 16" key="1">
    <citation type="submission" date="2018-10" db="EMBL/GenBank/DDBJ databases">
        <title>An updated phylogeny of the Alphaproteobacteria reveals that the parasitic Rickettsiales and Holosporales have independent origins.</title>
        <authorList>
            <person name="Munoz-Gomez S.A."/>
            <person name="Hess S."/>
            <person name="Burger G."/>
            <person name="Lang B.F."/>
            <person name="Susko E."/>
            <person name="Slamovits C.H."/>
            <person name="Roger A.J."/>
        </authorList>
    </citation>
    <scope>NUCLEOTIDE SEQUENCE [LARGE SCALE GENOMIC DNA]</scope>
    <source>
        <strain evidence="15">HOLO01</strain>
    </source>
</reference>
<evidence type="ECO:0000256" key="11">
    <source>
        <dbReference type="PIRNR" id="PIRNR001461"/>
    </source>
</evidence>
<dbReference type="EMBL" id="SCFB01000004">
    <property type="protein sequence ID" value="RZI46382.1"/>
    <property type="molecule type" value="Genomic_DNA"/>
</dbReference>
<dbReference type="Pfam" id="PF00834">
    <property type="entry name" value="Ribul_P_3_epim"/>
    <property type="match status" value="1"/>
</dbReference>
<dbReference type="SUPFAM" id="SSF51366">
    <property type="entry name" value="Ribulose-phoshate binding barrel"/>
    <property type="match status" value="1"/>
</dbReference>
<feature type="active site" description="Proton acceptor" evidence="10 12">
    <location>
        <position position="38"/>
    </location>
</feature>
<comment type="cofactor">
    <cofactor evidence="4">
        <name>Zn(2+)</name>
        <dbReference type="ChEBI" id="CHEBI:29105"/>
    </cofactor>
</comment>
<keyword evidence="9 10" id="KW-0413">Isomerase</keyword>
<comment type="cofactor">
    <cofactor evidence="10 13">
        <name>a divalent metal cation</name>
        <dbReference type="ChEBI" id="CHEBI:60240"/>
    </cofactor>
    <text evidence="10 13">Binds 1 divalent metal cation per subunit.</text>
</comment>
<evidence type="ECO:0000256" key="10">
    <source>
        <dbReference type="HAMAP-Rule" id="MF_02227"/>
    </source>
</evidence>
<feature type="binding site" evidence="10 13">
    <location>
        <position position="178"/>
    </location>
    <ligand>
        <name>a divalent metal cation</name>
        <dbReference type="ChEBI" id="CHEBI:60240"/>
    </ligand>
</feature>
<keyword evidence="16" id="KW-1185">Reference proteome</keyword>
<dbReference type="HAMAP" id="MF_02227">
    <property type="entry name" value="RPE"/>
    <property type="match status" value="1"/>
</dbReference>
<keyword evidence="10 11" id="KW-0119">Carbohydrate metabolism</keyword>
<dbReference type="GO" id="GO:0046872">
    <property type="term" value="F:metal ion binding"/>
    <property type="evidence" value="ECO:0007669"/>
    <property type="project" value="UniProtKB-UniRule"/>
</dbReference>
<dbReference type="InterPro" id="IPR013785">
    <property type="entry name" value="Aldolase_TIM"/>
</dbReference>
<keyword evidence="13" id="KW-0862">Zinc</keyword>
<dbReference type="AlphaFoldDB" id="A0A4Q7DI54"/>
<name>A0A4Q7DI54_9PROT</name>
<dbReference type="InterPro" id="IPR026019">
    <property type="entry name" value="Ribul_P_3_epim"/>
</dbReference>
<evidence type="ECO:0000313" key="16">
    <source>
        <dbReference type="Proteomes" id="UP000293550"/>
    </source>
</evidence>
<accession>A0A4Q7DI54</accession>
<feature type="active site" description="Proton donor" evidence="10 12">
    <location>
        <position position="178"/>
    </location>
</feature>
<evidence type="ECO:0000256" key="8">
    <source>
        <dbReference type="ARBA" id="ARBA00022723"/>
    </source>
</evidence>